<keyword evidence="5 11" id="KW-0812">Transmembrane</keyword>
<evidence type="ECO:0000256" key="13">
    <source>
        <dbReference type="RuleBase" id="RU003357"/>
    </source>
</evidence>
<evidence type="ECO:0000256" key="3">
    <source>
        <dbReference type="ARBA" id="ARBA00022448"/>
    </source>
</evidence>
<keyword evidence="7 13" id="KW-0798">TonB box</keyword>
<dbReference type="InterPro" id="IPR037066">
    <property type="entry name" value="Plug_dom_sf"/>
</dbReference>
<proteinExistence type="inferred from homology"/>
<evidence type="ECO:0000256" key="9">
    <source>
        <dbReference type="ARBA" id="ARBA00023170"/>
    </source>
</evidence>
<keyword evidence="9 17" id="KW-0675">Receptor</keyword>
<keyword evidence="4 11" id="KW-1134">Transmembrane beta strand</keyword>
<evidence type="ECO:0000313" key="18">
    <source>
        <dbReference type="Proteomes" id="UP000633943"/>
    </source>
</evidence>
<evidence type="ECO:0000256" key="12">
    <source>
        <dbReference type="PROSITE-ProRule" id="PRU10144"/>
    </source>
</evidence>
<dbReference type="PANTHER" id="PTHR30069:SF29">
    <property type="entry name" value="HEMOGLOBIN AND HEMOGLOBIN-HAPTOGLOBIN-BINDING PROTEIN 1-RELATED"/>
    <property type="match status" value="1"/>
</dbReference>
<feature type="domain" description="TonB-dependent receptor-like beta-barrel" evidence="15">
    <location>
        <begin position="224"/>
        <end position="651"/>
    </location>
</feature>
<comment type="similarity">
    <text evidence="2 11 13">Belongs to the TonB-dependent receptor family.</text>
</comment>
<evidence type="ECO:0000256" key="6">
    <source>
        <dbReference type="ARBA" id="ARBA00022729"/>
    </source>
</evidence>
<dbReference type="PROSITE" id="PS01156">
    <property type="entry name" value="TONB_DEPENDENT_REC_2"/>
    <property type="match status" value="1"/>
</dbReference>
<keyword evidence="18" id="KW-1185">Reference proteome</keyword>
<dbReference type="SUPFAM" id="SSF56935">
    <property type="entry name" value="Porins"/>
    <property type="match status" value="1"/>
</dbReference>
<keyword evidence="8 11" id="KW-0472">Membrane</keyword>
<evidence type="ECO:0000256" key="7">
    <source>
        <dbReference type="ARBA" id="ARBA00023077"/>
    </source>
</evidence>
<dbReference type="PROSITE" id="PS51257">
    <property type="entry name" value="PROKAR_LIPOPROTEIN"/>
    <property type="match status" value="1"/>
</dbReference>
<dbReference type="PROSITE" id="PS52016">
    <property type="entry name" value="TONB_DEPENDENT_REC_3"/>
    <property type="match status" value="1"/>
</dbReference>
<evidence type="ECO:0000259" key="15">
    <source>
        <dbReference type="Pfam" id="PF00593"/>
    </source>
</evidence>
<dbReference type="Gene3D" id="2.170.130.10">
    <property type="entry name" value="TonB-dependent receptor, plug domain"/>
    <property type="match status" value="1"/>
</dbReference>
<dbReference type="InterPro" id="IPR000531">
    <property type="entry name" value="Beta-barrel_TonB"/>
</dbReference>
<keyword evidence="3 11" id="KW-0813">Transport</keyword>
<dbReference type="PANTHER" id="PTHR30069">
    <property type="entry name" value="TONB-DEPENDENT OUTER MEMBRANE RECEPTOR"/>
    <property type="match status" value="1"/>
</dbReference>
<reference evidence="17 18" key="1">
    <citation type="submission" date="2019-12" db="EMBL/GenBank/DDBJ databases">
        <title>Comparative genomics gives insights into the taxonomy of the Azoarcus-Aromatoleum group and reveals separate origins of nif in the plant-associated Azoarcus and non-plant-associated Aromatoleum sub-groups.</title>
        <authorList>
            <person name="Lafos M."/>
            <person name="Maluk M."/>
            <person name="Batista M."/>
            <person name="Junghare M."/>
            <person name="Carmona M."/>
            <person name="Faoro H."/>
            <person name="Cruz L.M."/>
            <person name="Battistoni F."/>
            <person name="De Souza E."/>
            <person name="Pedrosa F."/>
            <person name="Chen W.-M."/>
            <person name="Poole P.S."/>
            <person name="Dixon R.A."/>
            <person name="James E.K."/>
        </authorList>
    </citation>
    <scope>NUCLEOTIDE SEQUENCE [LARGE SCALE GENOMIC DNA]</scope>
    <source>
        <strain evidence="17 18">PbN1</strain>
    </source>
</reference>
<dbReference type="CDD" id="cd01347">
    <property type="entry name" value="ligand_gated_channel"/>
    <property type="match status" value="1"/>
</dbReference>
<dbReference type="Pfam" id="PF07715">
    <property type="entry name" value="Plug"/>
    <property type="match status" value="1"/>
</dbReference>
<sequence length="677" mass="74397">MFRPPRNPSFPRTRRAALATAVAVASGCTAAWAQEGRGATPFELGAIQVTVPRLALGEIAPEQVSSVVTREDIQTFNRETVGEAVNLLSGVTVSTNSRNEQTVYLRGYDPRQAPLFIDGIPVYVPYDGYVDFGRFDTGDLAAIQVAKGFSSVAYGPNTLGGAINLISRKPGKAFEGDASIGFGEDGARRAAVNLGSNQGVWYVQAGVAHREADGFRLSDDFRPTATEDGGRRDNAYYKDSKASLKLGLTPGGGDEYALTYIKQDGEKGQPPSTDPTAARYWQWPYWDKESLYFVSRTALGAHETLKLRLFADWFDNEVNSYTDATYAMLKTSGSGSVSTGRSIYHDKTHGGAVELESRRFEGHLVRFVAQTKSDRHEERDGDDALGADFEDTLRSLSVEDGISIGDKTLLSIGLAHHELEPEKVFSSGGTFTLPRRQRATDAQIGLFYDLTPTARLYATVAEKTRLPTLKDRYSIRLGRFIENPDLEVEQARNYEIGYQGQPWAGAQADAAIFWSDIEDKIQSVNLNGAASCSAANQCQMQNVGKARIKGIELGLKTPLGARWEIGGNATWMDVENVSDPATRLTKIPETKVILHALWRAAAAVDMIAFAEHDSGRWASDTVKLDGFTTLNLKMVWRPMKDLSAELRVNNVTDRNYELEAGFPAPGRMWFASLDYRF</sequence>
<dbReference type="InterPro" id="IPR010917">
    <property type="entry name" value="TonB_rcpt_CS"/>
</dbReference>
<dbReference type="InterPro" id="IPR036942">
    <property type="entry name" value="Beta-barrel_TonB_sf"/>
</dbReference>
<dbReference type="Gene3D" id="2.40.170.20">
    <property type="entry name" value="TonB-dependent receptor, beta-barrel domain"/>
    <property type="match status" value="1"/>
</dbReference>
<evidence type="ECO:0000259" key="16">
    <source>
        <dbReference type="Pfam" id="PF07715"/>
    </source>
</evidence>
<feature type="signal peptide" evidence="14">
    <location>
        <begin position="1"/>
        <end position="33"/>
    </location>
</feature>
<comment type="subcellular location">
    <subcellularLocation>
        <location evidence="1 11">Cell outer membrane</location>
        <topology evidence="1 11">Multi-pass membrane protein</topology>
    </subcellularLocation>
</comment>
<evidence type="ECO:0000256" key="5">
    <source>
        <dbReference type="ARBA" id="ARBA00022692"/>
    </source>
</evidence>
<evidence type="ECO:0000313" key="17">
    <source>
        <dbReference type="EMBL" id="NMG16912.1"/>
    </source>
</evidence>
<dbReference type="Pfam" id="PF00593">
    <property type="entry name" value="TonB_dep_Rec_b-barrel"/>
    <property type="match status" value="1"/>
</dbReference>
<evidence type="ECO:0000256" key="14">
    <source>
        <dbReference type="SAM" id="SignalP"/>
    </source>
</evidence>
<accession>A0ABX1NZ28</accession>
<evidence type="ECO:0000256" key="1">
    <source>
        <dbReference type="ARBA" id="ARBA00004571"/>
    </source>
</evidence>
<keyword evidence="10 11" id="KW-0998">Cell outer membrane</keyword>
<evidence type="ECO:0000256" key="11">
    <source>
        <dbReference type="PROSITE-ProRule" id="PRU01360"/>
    </source>
</evidence>
<dbReference type="Proteomes" id="UP000633943">
    <property type="component" value="Unassembled WGS sequence"/>
</dbReference>
<dbReference type="RefSeq" id="WP_169203466.1">
    <property type="nucleotide sequence ID" value="NZ_CP059467.1"/>
</dbReference>
<evidence type="ECO:0000256" key="8">
    <source>
        <dbReference type="ARBA" id="ARBA00023136"/>
    </source>
</evidence>
<evidence type="ECO:0000256" key="4">
    <source>
        <dbReference type="ARBA" id="ARBA00022452"/>
    </source>
</evidence>
<dbReference type="InterPro" id="IPR039426">
    <property type="entry name" value="TonB-dep_rcpt-like"/>
</dbReference>
<gene>
    <name evidence="17" type="ORF">GPA24_15485</name>
</gene>
<keyword evidence="6 14" id="KW-0732">Signal</keyword>
<name>A0ABX1NZ28_9RHOO</name>
<feature type="short sequence motif" description="TonB C-terminal box" evidence="12">
    <location>
        <begin position="660"/>
        <end position="677"/>
    </location>
</feature>
<organism evidence="17 18">
    <name type="scientific">Aromatoleum bremense</name>
    <dbReference type="NCBI Taxonomy" id="76115"/>
    <lineage>
        <taxon>Bacteria</taxon>
        <taxon>Pseudomonadati</taxon>
        <taxon>Pseudomonadota</taxon>
        <taxon>Betaproteobacteria</taxon>
        <taxon>Rhodocyclales</taxon>
        <taxon>Rhodocyclaceae</taxon>
        <taxon>Aromatoleum</taxon>
    </lineage>
</organism>
<feature type="chain" id="PRO_5046639510" evidence="14">
    <location>
        <begin position="34"/>
        <end position="677"/>
    </location>
</feature>
<feature type="domain" description="TonB-dependent receptor plug" evidence="16">
    <location>
        <begin position="64"/>
        <end position="162"/>
    </location>
</feature>
<evidence type="ECO:0000256" key="2">
    <source>
        <dbReference type="ARBA" id="ARBA00009810"/>
    </source>
</evidence>
<protein>
    <submittedName>
        <fullName evidence="17">TonB-dependent receptor</fullName>
    </submittedName>
</protein>
<dbReference type="EMBL" id="WTVP01000051">
    <property type="protein sequence ID" value="NMG16912.1"/>
    <property type="molecule type" value="Genomic_DNA"/>
</dbReference>
<comment type="caution">
    <text evidence="17">The sequence shown here is derived from an EMBL/GenBank/DDBJ whole genome shotgun (WGS) entry which is preliminary data.</text>
</comment>
<evidence type="ECO:0000256" key="10">
    <source>
        <dbReference type="ARBA" id="ARBA00023237"/>
    </source>
</evidence>
<dbReference type="InterPro" id="IPR012910">
    <property type="entry name" value="Plug_dom"/>
</dbReference>